<comment type="caution">
    <text evidence="2">The sequence shown here is derived from an EMBL/GenBank/DDBJ whole genome shotgun (WGS) entry which is preliminary data.</text>
</comment>
<dbReference type="Proteomes" id="UP001286456">
    <property type="component" value="Unassembled WGS sequence"/>
</dbReference>
<name>A0AAE0IDJ4_9PEZI</name>
<evidence type="ECO:0000259" key="1">
    <source>
        <dbReference type="Pfam" id="PF06985"/>
    </source>
</evidence>
<dbReference type="Pfam" id="PF06985">
    <property type="entry name" value="HET"/>
    <property type="match status" value="1"/>
</dbReference>
<keyword evidence="3" id="KW-1185">Reference proteome</keyword>
<dbReference type="AlphaFoldDB" id="A0AAE0IDJ4"/>
<gene>
    <name evidence="2" type="ORF">B0T19DRAFT_425249</name>
</gene>
<evidence type="ECO:0000313" key="3">
    <source>
        <dbReference type="Proteomes" id="UP001286456"/>
    </source>
</evidence>
<dbReference type="EMBL" id="JAUEPO010000004">
    <property type="protein sequence ID" value="KAK3323124.1"/>
    <property type="molecule type" value="Genomic_DNA"/>
</dbReference>
<dbReference type="InterPro" id="IPR010730">
    <property type="entry name" value="HET"/>
</dbReference>
<evidence type="ECO:0000313" key="2">
    <source>
        <dbReference type="EMBL" id="KAK3323124.1"/>
    </source>
</evidence>
<sequence length="713" mass="79920">MATDICDECRRMAAWICESNSEMVGEKNIWQDSNPSNEFPRSGRHPLVLESAAPGCRSCVLIHRAASQRMAIAIDPYVMRTIQGKEISTGLAIKTEYAELQTPGSEIKQGKVLDRLILRSSSAYLHENLAEFGVRTMQTSAAIHSSVNNRLNARSPDLDLVSQWVKHCADNHSSCLATTGAGGGPPSRLLHIAGPKLCLVDWGEKRGPCQYIALSYCWGMVHPIKTTRASVASHRQGVDIESLPRTFRDVITVAQKLHVSYIWIDSLCIIQDDVQDWEAECPRMGDVYRNAFLVVAASDATDSTVGFLHSYCDHSLDSGQVVSLPCPKCSASRPNLEAEATSFFIEALPANPLTIRPQDKPRHLATRGWAFQERLLASRYLSVSSRNMEWECGECVQKDELHHPRSHSTWPDRKANYKLTRRLPGSEDDVIWDHELHEDWLRILCVYSSCNLTHSSDRLPAFSGTAQLFSSQFSVRGRYLAGIWEQWFLPDLLWSRSRSDILKTMSRKEPSSGISSAVYPQRAQDPSPSWSWVSVTFPIEHPTVDLSAYVFHSAVLDCQTDLRGIDPFGRVQGGRLTMNGWIAPVQLQPPRPGYKEETMMGGVWCYRKDASKVMRAGIKLDGPLPVLASESSESSELFLFLMAEVKSPGGYRVKPDWYALALQKISSDGAMDRSKPVYKRIGLVQVFSPRFERYGARDWFSFKEADKATVEIL</sequence>
<protein>
    <submittedName>
        <fullName evidence="2">Heterokaryon incompatibility protein-domain-containing protein</fullName>
    </submittedName>
</protein>
<reference evidence="2" key="2">
    <citation type="submission" date="2023-06" db="EMBL/GenBank/DDBJ databases">
        <authorList>
            <consortium name="Lawrence Berkeley National Laboratory"/>
            <person name="Haridas S."/>
            <person name="Hensen N."/>
            <person name="Bonometti L."/>
            <person name="Westerberg I."/>
            <person name="Brannstrom I.O."/>
            <person name="Guillou S."/>
            <person name="Cros-Aarteil S."/>
            <person name="Calhoun S."/>
            <person name="Kuo A."/>
            <person name="Mondo S."/>
            <person name="Pangilinan J."/>
            <person name="Riley R."/>
            <person name="Labutti K."/>
            <person name="Andreopoulos B."/>
            <person name="Lipzen A."/>
            <person name="Chen C."/>
            <person name="Yanf M."/>
            <person name="Daum C."/>
            <person name="Ng V."/>
            <person name="Clum A."/>
            <person name="Steindorff A."/>
            <person name="Ohm R."/>
            <person name="Martin F."/>
            <person name="Silar P."/>
            <person name="Natvig D."/>
            <person name="Lalanne C."/>
            <person name="Gautier V."/>
            <person name="Ament-Velasquez S.L."/>
            <person name="Kruys A."/>
            <person name="Hutchinson M.I."/>
            <person name="Powell A.J."/>
            <person name="Barry K."/>
            <person name="Miller A.N."/>
            <person name="Grigoriev I.V."/>
            <person name="Debuchy R."/>
            <person name="Gladieux P."/>
            <person name="Thoren M.H."/>
            <person name="Johannesson H."/>
        </authorList>
    </citation>
    <scope>NUCLEOTIDE SEQUENCE</scope>
    <source>
        <strain evidence="2">SMH4131-1</strain>
    </source>
</reference>
<reference evidence="2" key="1">
    <citation type="journal article" date="2023" name="Mol. Phylogenet. Evol.">
        <title>Genome-scale phylogeny and comparative genomics of the fungal order Sordariales.</title>
        <authorList>
            <person name="Hensen N."/>
            <person name="Bonometti L."/>
            <person name="Westerberg I."/>
            <person name="Brannstrom I.O."/>
            <person name="Guillou S."/>
            <person name="Cros-Aarteil S."/>
            <person name="Calhoun S."/>
            <person name="Haridas S."/>
            <person name="Kuo A."/>
            <person name="Mondo S."/>
            <person name="Pangilinan J."/>
            <person name="Riley R."/>
            <person name="LaButti K."/>
            <person name="Andreopoulos B."/>
            <person name="Lipzen A."/>
            <person name="Chen C."/>
            <person name="Yan M."/>
            <person name="Daum C."/>
            <person name="Ng V."/>
            <person name="Clum A."/>
            <person name="Steindorff A."/>
            <person name="Ohm R.A."/>
            <person name="Martin F."/>
            <person name="Silar P."/>
            <person name="Natvig D.O."/>
            <person name="Lalanne C."/>
            <person name="Gautier V."/>
            <person name="Ament-Velasquez S.L."/>
            <person name="Kruys A."/>
            <person name="Hutchinson M.I."/>
            <person name="Powell A.J."/>
            <person name="Barry K."/>
            <person name="Miller A.N."/>
            <person name="Grigoriev I.V."/>
            <person name="Debuchy R."/>
            <person name="Gladieux P."/>
            <person name="Hiltunen Thoren M."/>
            <person name="Johannesson H."/>
        </authorList>
    </citation>
    <scope>NUCLEOTIDE SEQUENCE</scope>
    <source>
        <strain evidence="2">SMH4131-1</strain>
    </source>
</reference>
<organism evidence="2 3">
    <name type="scientific">Cercophora scortea</name>
    <dbReference type="NCBI Taxonomy" id="314031"/>
    <lineage>
        <taxon>Eukaryota</taxon>
        <taxon>Fungi</taxon>
        <taxon>Dikarya</taxon>
        <taxon>Ascomycota</taxon>
        <taxon>Pezizomycotina</taxon>
        <taxon>Sordariomycetes</taxon>
        <taxon>Sordariomycetidae</taxon>
        <taxon>Sordariales</taxon>
        <taxon>Lasiosphaeriaceae</taxon>
        <taxon>Cercophora</taxon>
    </lineage>
</organism>
<dbReference type="PANTHER" id="PTHR33112">
    <property type="entry name" value="DOMAIN PROTEIN, PUTATIVE-RELATED"/>
    <property type="match status" value="1"/>
</dbReference>
<accession>A0AAE0IDJ4</accession>
<feature type="domain" description="Heterokaryon incompatibility" evidence="1">
    <location>
        <begin position="211"/>
        <end position="373"/>
    </location>
</feature>
<dbReference type="PANTHER" id="PTHR33112:SF15">
    <property type="entry name" value="HETEROKARYON INCOMPATIBILITY DOMAIN-CONTAINING PROTEIN"/>
    <property type="match status" value="1"/>
</dbReference>
<proteinExistence type="predicted"/>